<dbReference type="Pfam" id="PF00481">
    <property type="entry name" value="PP2C"/>
    <property type="match status" value="1"/>
</dbReference>
<evidence type="ECO:0000256" key="1">
    <source>
        <dbReference type="ARBA" id="ARBA00001604"/>
    </source>
</evidence>
<evidence type="ECO:0000256" key="3">
    <source>
        <dbReference type="ARBA" id="ARBA00001936"/>
    </source>
</evidence>
<proteinExistence type="inferred from homology"/>
<feature type="signal peptide" evidence="23">
    <location>
        <begin position="1"/>
        <end position="24"/>
    </location>
</feature>
<name>A0A9D5BZH4_9LILI</name>
<dbReference type="CDD" id="cd00143">
    <property type="entry name" value="PP2Cc"/>
    <property type="match status" value="1"/>
</dbReference>
<evidence type="ECO:0000256" key="6">
    <source>
        <dbReference type="ARBA" id="ARBA00006702"/>
    </source>
</evidence>
<evidence type="ECO:0000256" key="18">
    <source>
        <dbReference type="ARBA" id="ARBA00023211"/>
    </source>
</evidence>
<reference evidence="25" key="2">
    <citation type="journal article" date="2022" name="Hortic Res">
        <title>The genome of Dioscorea zingiberensis sheds light on the biosynthesis, origin and evolution of the medicinally important diosgenin saponins.</title>
        <authorList>
            <person name="Li Y."/>
            <person name="Tan C."/>
            <person name="Li Z."/>
            <person name="Guo J."/>
            <person name="Li S."/>
            <person name="Chen X."/>
            <person name="Wang C."/>
            <person name="Dai X."/>
            <person name="Yang H."/>
            <person name="Song W."/>
            <person name="Hou L."/>
            <person name="Xu J."/>
            <person name="Tong Z."/>
            <person name="Xu A."/>
            <person name="Yuan X."/>
            <person name="Wang W."/>
            <person name="Yang Q."/>
            <person name="Chen L."/>
            <person name="Sun Z."/>
            <person name="Wang K."/>
            <person name="Pan B."/>
            <person name="Chen J."/>
            <person name="Bao Y."/>
            <person name="Liu F."/>
            <person name="Qi X."/>
            <person name="Gang D.R."/>
            <person name="Wen J."/>
            <person name="Li J."/>
        </authorList>
    </citation>
    <scope>NUCLEOTIDE SEQUENCE</scope>
    <source>
        <strain evidence="25">Dzin_1.0</strain>
    </source>
</reference>
<dbReference type="PANTHER" id="PTHR13832:SF839">
    <property type="entry name" value="PROTEIN PHOSPHATASE 2C 47-RELATED"/>
    <property type="match status" value="1"/>
</dbReference>
<comment type="similarity">
    <text evidence="6 22">Belongs to the PP2C family.</text>
</comment>
<evidence type="ECO:0000256" key="12">
    <source>
        <dbReference type="ARBA" id="ARBA00022837"/>
    </source>
</evidence>
<evidence type="ECO:0000256" key="8">
    <source>
        <dbReference type="ARBA" id="ARBA00022525"/>
    </source>
</evidence>
<keyword evidence="26" id="KW-1185">Reference proteome</keyword>
<dbReference type="SUPFAM" id="SSF81606">
    <property type="entry name" value="PP2C-like"/>
    <property type="match status" value="1"/>
</dbReference>
<comment type="caution">
    <text evidence="25">The sequence shown here is derived from an EMBL/GenBank/DDBJ whole genome shotgun (WGS) entry which is preliminary data.</text>
</comment>
<keyword evidence="10 23" id="KW-0732">Signal</keyword>
<evidence type="ECO:0000259" key="24">
    <source>
        <dbReference type="PROSITE" id="PS51746"/>
    </source>
</evidence>
<gene>
    <name evidence="25" type="ORF">J5N97_028998</name>
</gene>
<evidence type="ECO:0000256" key="16">
    <source>
        <dbReference type="ARBA" id="ARBA00023098"/>
    </source>
</evidence>
<dbReference type="GO" id="GO:0006644">
    <property type="term" value="P:phospholipid metabolic process"/>
    <property type="evidence" value="ECO:0007669"/>
    <property type="project" value="InterPro"/>
</dbReference>
<dbReference type="SUPFAM" id="SSF48619">
    <property type="entry name" value="Phospholipase A2, PLA2"/>
    <property type="match status" value="1"/>
</dbReference>
<dbReference type="GO" id="GO:0046872">
    <property type="term" value="F:metal ion binding"/>
    <property type="evidence" value="ECO:0007669"/>
    <property type="project" value="UniProtKB-KW"/>
</dbReference>
<dbReference type="PROSITE" id="PS00118">
    <property type="entry name" value="PA2_HIS"/>
    <property type="match status" value="1"/>
</dbReference>
<dbReference type="PROSITE" id="PS01032">
    <property type="entry name" value="PPM_1"/>
    <property type="match status" value="1"/>
</dbReference>
<comment type="subcellular location">
    <subcellularLocation>
        <location evidence="5">Secreted</location>
    </subcellularLocation>
</comment>
<keyword evidence="8" id="KW-0964">Secreted</keyword>
<evidence type="ECO:0000256" key="20">
    <source>
        <dbReference type="ARBA" id="ARBA00048336"/>
    </source>
</evidence>
<dbReference type="GO" id="GO:0016042">
    <property type="term" value="P:lipid catabolic process"/>
    <property type="evidence" value="ECO:0007669"/>
    <property type="project" value="UniProtKB-KW"/>
</dbReference>
<dbReference type="Gene3D" id="1.20.90.10">
    <property type="entry name" value="Phospholipase A2 domain"/>
    <property type="match status" value="1"/>
</dbReference>
<feature type="chain" id="PRO_5039107424" description="PPM-type phosphatase domain-containing protein" evidence="23">
    <location>
        <begin position="25"/>
        <end position="507"/>
    </location>
</feature>
<dbReference type="GO" id="GO:0004722">
    <property type="term" value="F:protein serine/threonine phosphatase activity"/>
    <property type="evidence" value="ECO:0007669"/>
    <property type="project" value="UniProtKB-EC"/>
</dbReference>
<keyword evidence="12" id="KW-0106">Calcium</keyword>
<evidence type="ECO:0000313" key="25">
    <source>
        <dbReference type="EMBL" id="KAJ0963876.1"/>
    </source>
</evidence>
<dbReference type="Gene3D" id="3.60.40.10">
    <property type="entry name" value="PPM-type phosphatase domain"/>
    <property type="match status" value="1"/>
</dbReference>
<comment type="cofactor">
    <cofactor evidence="2">
        <name>Ca(2+)</name>
        <dbReference type="ChEBI" id="CHEBI:29108"/>
    </cofactor>
</comment>
<dbReference type="InterPro" id="IPR000222">
    <property type="entry name" value="PP2C_BS"/>
</dbReference>
<dbReference type="GO" id="GO:0005576">
    <property type="term" value="C:extracellular region"/>
    <property type="evidence" value="ECO:0007669"/>
    <property type="project" value="UniProtKB-SubCell"/>
</dbReference>
<dbReference type="PROSITE" id="PS51746">
    <property type="entry name" value="PPM_2"/>
    <property type="match status" value="1"/>
</dbReference>
<dbReference type="InterPro" id="IPR036457">
    <property type="entry name" value="PPM-type-like_dom_sf"/>
</dbReference>
<comment type="catalytic activity">
    <reaction evidence="19">
        <text>O-phospho-L-seryl-[protein] + H2O = L-seryl-[protein] + phosphate</text>
        <dbReference type="Rhea" id="RHEA:20629"/>
        <dbReference type="Rhea" id="RHEA-COMP:9863"/>
        <dbReference type="Rhea" id="RHEA-COMP:11604"/>
        <dbReference type="ChEBI" id="CHEBI:15377"/>
        <dbReference type="ChEBI" id="CHEBI:29999"/>
        <dbReference type="ChEBI" id="CHEBI:43474"/>
        <dbReference type="ChEBI" id="CHEBI:83421"/>
        <dbReference type="EC" id="3.1.3.16"/>
    </reaction>
</comment>
<evidence type="ECO:0000256" key="9">
    <source>
        <dbReference type="ARBA" id="ARBA00022723"/>
    </source>
</evidence>
<keyword evidence="13" id="KW-0460">Magnesium</keyword>
<evidence type="ECO:0000256" key="10">
    <source>
        <dbReference type="ARBA" id="ARBA00022729"/>
    </source>
</evidence>
<dbReference type="AlphaFoldDB" id="A0A9D5BZH4"/>
<evidence type="ECO:0000256" key="19">
    <source>
        <dbReference type="ARBA" id="ARBA00047761"/>
    </source>
</evidence>
<keyword evidence="9" id="KW-0479">Metal-binding</keyword>
<dbReference type="InterPro" id="IPR001932">
    <property type="entry name" value="PPM-type_phosphatase-like_dom"/>
</dbReference>
<evidence type="ECO:0000256" key="7">
    <source>
        <dbReference type="ARBA" id="ARBA00007056"/>
    </source>
</evidence>
<dbReference type="GO" id="GO:0004623">
    <property type="term" value="F:phospholipase A2 activity"/>
    <property type="evidence" value="ECO:0007669"/>
    <property type="project" value="UniProtKB-EC"/>
</dbReference>
<evidence type="ECO:0000256" key="2">
    <source>
        <dbReference type="ARBA" id="ARBA00001913"/>
    </source>
</evidence>
<dbReference type="GO" id="GO:0050482">
    <property type="term" value="P:arachidonate secretion"/>
    <property type="evidence" value="ECO:0007669"/>
    <property type="project" value="InterPro"/>
</dbReference>
<dbReference type="SMART" id="SM00332">
    <property type="entry name" value="PP2Cc"/>
    <property type="match status" value="1"/>
</dbReference>
<dbReference type="GO" id="GO:0005634">
    <property type="term" value="C:nucleus"/>
    <property type="evidence" value="ECO:0007669"/>
    <property type="project" value="UniProtKB-ARBA"/>
</dbReference>
<evidence type="ECO:0000256" key="5">
    <source>
        <dbReference type="ARBA" id="ARBA00004613"/>
    </source>
</evidence>
<evidence type="ECO:0000313" key="26">
    <source>
        <dbReference type="Proteomes" id="UP001085076"/>
    </source>
</evidence>
<dbReference type="PANTHER" id="PTHR13832">
    <property type="entry name" value="PROTEIN PHOSPHATASE 2C"/>
    <property type="match status" value="1"/>
</dbReference>
<evidence type="ECO:0000256" key="22">
    <source>
        <dbReference type="RuleBase" id="RU003465"/>
    </source>
</evidence>
<comment type="cofactor">
    <cofactor evidence="4">
        <name>Mg(2+)</name>
        <dbReference type="ChEBI" id="CHEBI:18420"/>
    </cofactor>
</comment>
<reference evidence="25" key="1">
    <citation type="submission" date="2021-03" db="EMBL/GenBank/DDBJ databases">
        <authorList>
            <person name="Li Z."/>
            <person name="Yang C."/>
        </authorList>
    </citation>
    <scope>NUCLEOTIDE SEQUENCE</scope>
    <source>
        <strain evidence="25">Dzin_1.0</strain>
        <tissue evidence="25">Leaf</tissue>
    </source>
</reference>
<keyword evidence="15" id="KW-0442">Lipid degradation</keyword>
<keyword evidence="11 22" id="KW-0378">Hydrolase</keyword>
<dbReference type="InterPro" id="IPR036444">
    <property type="entry name" value="PLipase_A2_dom_sf"/>
</dbReference>
<comment type="catalytic activity">
    <reaction evidence="1">
        <text>a 1,2-diacyl-sn-glycero-3-phosphocholine + H2O = a 1-acyl-sn-glycero-3-phosphocholine + a fatty acid + H(+)</text>
        <dbReference type="Rhea" id="RHEA:15801"/>
        <dbReference type="ChEBI" id="CHEBI:15377"/>
        <dbReference type="ChEBI" id="CHEBI:15378"/>
        <dbReference type="ChEBI" id="CHEBI:28868"/>
        <dbReference type="ChEBI" id="CHEBI:57643"/>
        <dbReference type="ChEBI" id="CHEBI:58168"/>
        <dbReference type="EC" id="3.1.1.4"/>
    </reaction>
</comment>
<evidence type="ECO:0000256" key="4">
    <source>
        <dbReference type="ARBA" id="ARBA00001946"/>
    </source>
</evidence>
<evidence type="ECO:0000256" key="17">
    <source>
        <dbReference type="ARBA" id="ARBA00023157"/>
    </source>
</evidence>
<dbReference type="FunFam" id="3.60.40.10:FF:000004">
    <property type="entry name" value="Probable protein phosphatase 2C 22"/>
    <property type="match status" value="1"/>
</dbReference>
<evidence type="ECO:0000256" key="13">
    <source>
        <dbReference type="ARBA" id="ARBA00022842"/>
    </source>
</evidence>
<evidence type="ECO:0000256" key="21">
    <source>
        <dbReference type="ARBA" id="ARBA00059871"/>
    </source>
</evidence>
<evidence type="ECO:0000256" key="15">
    <source>
        <dbReference type="ARBA" id="ARBA00022963"/>
    </source>
</evidence>
<dbReference type="SMART" id="SM00331">
    <property type="entry name" value="PP2C_SIG"/>
    <property type="match status" value="1"/>
</dbReference>
<comment type="cofactor">
    <cofactor evidence="3">
        <name>Mn(2+)</name>
        <dbReference type="ChEBI" id="CHEBI:29035"/>
    </cofactor>
</comment>
<keyword evidence="14 22" id="KW-0904">Protein phosphatase</keyword>
<feature type="domain" description="PPM-type phosphatase" evidence="24">
    <location>
        <begin position="213"/>
        <end position="473"/>
    </location>
</feature>
<comment type="function">
    <text evidence="21">PA2 catalyzes the calcium-dependent hydrolysis of the 2-acyl groups in 3-sn-phosphoglycerides. Releases lysophospholipids (LPLs) and free fatty acids (FFAs) from membrane phospholipids in response to hormones and other external stimuli.</text>
</comment>
<evidence type="ECO:0000256" key="23">
    <source>
        <dbReference type="SAM" id="SignalP"/>
    </source>
</evidence>
<evidence type="ECO:0000256" key="14">
    <source>
        <dbReference type="ARBA" id="ARBA00022912"/>
    </source>
</evidence>
<accession>A0A9D5BZH4</accession>
<dbReference type="FunFam" id="1.20.90.10:FF:000005">
    <property type="entry name" value="Secretory phospholipase A2"/>
    <property type="match status" value="1"/>
</dbReference>
<evidence type="ECO:0000256" key="11">
    <source>
        <dbReference type="ARBA" id="ARBA00022801"/>
    </source>
</evidence>
<dbReference type="GO" id="GO:0005737">
    <property type="term" value="C:cytoplasm"/>
    <property type="evidence" value="ECO:0007669"/>
    <property type="project" value="UniProtKB-ARBA"/>
</dbReference>
<protein>
    <recommendedName>
        <fullName evidence="24">PPM-type phosphatase domain-containing protein</fullName>
    </recommendedName>
</protein>
<dbReference type="InterPro" id="IPR015655">
    <property type="entry name" value="PP2C"/>
</dbReference>
<keyword evidence="18" id="KW-0464">Manganese</keyword>
<comment type="catalytic activity">
    <reaction evidence="20">
        <text>O-phospho-L-threonyl-[protein] + H2O = L-threonyl-[protein] + phosphate</text>
        <dbReference type="Rhea" id="RHEA:47004"/>
        <dbReference type="Rhea" id="RHEA-COMP:11060"/>
        <dbReference type="Rhea" id="RHEA-COMP:11605"/>
        <dbReference type="ChEBI" id="CHEBI:15377"/>
        <dbReference type="ChEBI" id="CHEBI:30013"/>
        <dbReference type="ChEBI" id="CHEBI:43474"/>
        <dbReference type="ChEBI" id="CHEBI:61977"/>
        <dbReference type="EC" id="3.1.3.16"/>
    </reaction>
</comment>
<comment type="similarity">
    <text evidence="7">Belongs to the phospholipase A2 family.</text>
</comment>
<keyword evidence="16" id="KW-0443">Lipid metabolism</keyword>
<dbReference type="InterPro" id="IPR033113">
    <property type="entry name" value="PLA2_histidine"/>
</dbReference>
<dbReference type="EMBL" id="JAGGNH010000009">
    <property type="protein sequence ID" value="KAJ0963876.1"/>
    <property type="molecule type" value="Genomic_DNA"/>
</dbReference>
<keyword evidence="17" id="KW-1015">Disulfide bond</keyword>
<dbReference type="OrthoDB" id="10264738at2759"/>
<dbReference type="Proteomes" id="UP001085076">
    <property type="component" value="Miscellaneous, Linkage group lg09"/>
</dbReference>
<organism evidence="25 26">
    <name type="scientific">Dioscorea zingiberensis</name>
    <dbReference type="NCBI Taxonomy" id="325984"/>
    <lineage>
        <taxon>Eukaryota</taxon>
        <taxon>Viridiplantae</taxon>
        <taxon>Streptophyta</taxon>
        <taxon>Embryophyta</taxon>
        <taxon>Tracheophyta</taxon>
        <taxon>Spermatophyta</taxon>
        <taxon>Magnoliopsida</taxon>
        <taxon>Liliopsida</taxon>
        <taxon>Dioscoreales</taxon>
        <taxon>Dioscoreaceae</taxon>
        <taxon>Dioscorea</taxon>
    </lineage>
</organism>
<sequence>MSGGRRRAVLALAVLAAIFLLVSGDPQASCSKSCVAVNCNSIGIRYGKFCGVGWTGCAGEKPCDELDACCKIHDECVEKKGLTNVKCHEKFKSCIKRVKKSRKIGFSEECPYEIAMPTMIQGMDMAILFSQLGEGGGGGDDGGFGSSKEAGSVDVVSPVNVGKPPRHIPVIRHPGHPGYTARLGGSAELDLDIGSLGLKSPSDEQSVFLPVFRSGSCAEIGPKPNMEDEHICIDNLVDHLGGVACFPSPGAFYGVFDGHGGTDAASYVREKLLWFIIQDSHFPNYVDKAIKSAFVKADHAFADSVSLDNSSGTTALTALIFGRTMHIANAGDCRAVLGRRGRAVELSRDHKPNCNSERLRIERLGGMVYDGYLNGQLSVSRALGDWHMKGPKGSVCPLSAEPELQQTTLTEEDEFLIMGCDGLWDVMSSQCAVTMVRKELMVHNDPQKCSRELVQEALRRNTCDNLTVVVVCFSPDPPPRIEIPRSRVRRSISLEGLNFLQGVLNTA</sequence>